<evidence type="ECO:0000256" key="3">
    <source>
        <dbReference type="ARBA" id="ARBA00022946"/>
    </source>
</evidence>
<feature type="domain" description="AB hydrolase-1" evidence="12">
    <location>
        <begin position="27"/>
        <end position="226"/>
    </location>
</feature>
<evidence type="ECO:0000256" key="2">
    <source>
        <dbReference type="ARBA" id="ARBA00022801"/>
    </source>
</evidence>
<dbReference type="InterPro" id="IPR029058">
    <property type="entry name" value="AB_hydrolase_fold"/>
</dbReference>
<dbReference type="Proteomes" id="UP000594459">
    <property type="component" value="Chromosome"/>
</dbReference>
<dbReference type="PANTHER" id="PTHR16138">
    <property type="entry name" value="MYCOPHENOLIC ACID ACYL-GLUCURONIDE ESTERASE, MITOCHONDRIAL"/>
    <property type="match status" value="1"/>
</dbReference>
<evidence type="ECO:0000313" key="13">
    <source>
        <dbReference type="EMBL" id="QPC98809.1"/>
    </source>
</evidence>
<proteinExistence type="predicted"/>
<dbReference type="Pfam" id="PF12697">
    <property type="entry name" value="Abhydrolase_6"/>
    <property type="match status" value="1"/>
</dbReference>
<name>A0A7S8IUA6_9SPHN</name>
<keyword evidence="14" id="KW-1185">Reference proteome</keyword>
<evidence type="ECO:0000256" key="10">
    <source>
        <dbReference type="ARBA" id="ARBA00047409"/>
    </source>
</evidence>
<keyword evidence="2 13" id="KW-0378">Hydrolase</keyword>
<dbReference type="InterPro" id="IPR052382">
    <property type="entry name" value="ABHD10_acyl-thioesterase"/>
</dbReference>
<evidence type="ECO:0000256" key="4">
    <source>
        <dbReference type="ARBA" id="ARBA00039132"/>
    </source>
</evidence>
<evidence type="ECO:0000256" key="7">
    <source>
        <dbReference type="ARBA" id="ARBA00042645"/>
    </source>
</evidence>
<dbReference type="AlphaFoldDB" id="A0A7S8IUA6"/>
<dbReference type="SUPFAM" id="SSF53474">
    <property type="entry name" value="alpha/beta-Hydrolases"/>
    <property type="match status" value="1"/>
</dbReference>
<dbReference type="PANTHER" id="PTHR16138:SF7">
    <property type="entry name" value="PALMITOYL-PROTEIN THIOESTERASE ABHD10, MITOCHONDRIAL"/>
    <property type="match status" value="1"/>
</dbReference>
<accession>A0A7S8IUA6</accession>
<protein>
    <recommendedName>
        <fullName evidence="5">Palmitoyl-protein thioesterase ABHD10, mitochondrial</fullName>
        <ecNumber evidence="4">3.1.1.93</ecNumber>
        <ecNumber evidence="1">3.1.2.22</ecNumber>
    </recommendedName>
    <alternativeName>
        <fullName evidence="7">Acyl-protein thioesterase ABHD10</fullName>
    </alternativeName>
    <alternativeName>
        <fullName evidence="8">Alpha/beta hydrolase domain-containing protein 10</fullName>
    </alternativeName>
    <alternativeName>
        <fullName evidence="6">Mycophenolic acid acyl-glucuronide esterase, mitochondrial</fullName>
    </alternativeName>
</protein>
<dbReference type="EMBL" id="CP064654">
    <property type="protein sequence ID" value="QPC98809.1"/>
    <property type="molecule type" value="Genomic_DNA"/>
</dbReference>
<evidence type="ECO:0000256" key="5">
    <source>
        <dbReference type="ARBA" id="ARBA00039314"/>
    </source>
</evidence>
<dbReference type="Gene3D" id="3.40.50.1820">
    <property type="entry name" value="alpha/beta hydrolase"/>
    <property type="match status" value="1"/>
</dbReference>
<dbReference type="InterPro" id="IPR000073">
    <property type="entry name" value="AB_hydrolase_1"/>
</dbReference>
<evidence type="ECO:0000256" key="6">
    <source>
        <dbReference type="ARBA" id="ARBA00041520"/>
    </source>
</evidence>
<dbReference type="EC" id="3.1.1.93" evidence="4"/>
<dbReference type="EC" id="3.1.2.22" evidence="1"/>
<dbReference type="KEGG" id="qso:IRL76_13390"/>
<sequence>MSEVQFHELPEGRRIAFRHTPGSGPTLVFLPGYMSDMAGGKATALFDWAQANGNACLLLDYSGCGVSDGDFADGTLSRWRDEVLALVEASTTGPIIVIGSSMGGWLMLLVGQALGDRLAGLVGIASAPDFTEWGRSASDKARLAAGEPVYDDNPYGPEPTPMHPGFFADGQAQLQLGSIIPIDAPCHLIHGQRDADVPWDISMQLARALRSEAVQVTLVKDGDHRLSREQDITLLLRTVAALLETVS</sequence>
<evidence type="ECO:0000256" key="11">
    <source>
        <dbReference type="ARBA" id="ARBA00047972"/>
    </source>
</evidence>
<evidence type="ECO:0000256" key="1">
    <source>
        <dbReference type="ARBA" id="ARBA00012423"/>
    </source>
</evidence>
<comment type="catalytic activity">
    <reaction evidence="11">
        <text>mycophenolic acid O-acyl-beta-D-glucuronide + H2O = mycophenolate + D-glucuronate + H(+)</text>
        <dbReference type="Rhea" id="RHEA:34179"/>
        <dbReference type="ChEBI" id="CHEBI:15377"/>
        <dbReference type="ChEBI" id="CHEBI:15378"/>
        <dbReference type="ChEBI" id="CHEBI:58720"/>
        <dbReference type="ChEBI" id="CHEBI:62932"/>
        <dbReference type="ChEBI" id="CHEBI:66982"/>
        <dbReference type="EC" id="3.1.1.93"/>
    </reaction>
    <physiologicalReaction direction="left-to-right" evidence="11">
        <dbReference type="Rhea" id="RHEA:34180"/>
    </physiologicalReaction>
</comment>
<evidence type="ECO:0000256" key="9">
    <source>
        <dbReference type="ARBA" id="ARBA00046047"/>
    </source>
</evidence>
<keyword evidence="3" id="KW-0809">Transit peptide</keyword>
<dbReference type="GO" id="GO:0102390">
    <property type="term" value="F:mycophenolic acid acyl-glucuronide esterase activity"/>
    <property type="evidence" value="ECO:0007669"/>
    <property type="project" value="UniProtKB-EC"/>
</dbReference>
<reference evidence="13 14" key="1">
    <citation type="submission" date="2020-11" db="EMBL/GenBank/DDBJ databases">
        <title>The genome sequence of Erythrobacter sp. 6D36.</title>
        <authorList>
            <person name="Liu Y."/>
        </authorList>
    </citation>
    <scope>NUCLEOTIDE SEQUENCE [LARGE SCALE GENOMIC DNA]</scope>
    <source>
        <strain evidence="13 14">6D36</strain>
    </source>
</reference>
<evidence type="ECO:0000313" key="14">
    <source>
        <dbReference type="Proteomes" id="UP000594459"/>
    </source>
</evidence>
<gene>
    <name evidence="13" type="ORF">IRL76_13390</name>
</gene>
<dbReference type="GO" id="GO:0008474">
    <property type="term" value="F:palmitoyl-(protein) hydrolase activity"/>
    <property type="evidence" value="ECO:0007669"/>
    <property type="project" value="UniProtKB-EC"/>
</dbReference>
<dbReference type="RefSeq" id="WP_200981813.1">
    <property type="nucleotide sequence ID" value="NZ_CP064654.1"/>
</dbReference>
<evidence type="ECO:0000259" key="12">
    <source>
        <dbReference type="Pfam" id="PF12697"/>
    </source>
</evidence>
<comment type="function">
    <text evidence="9">Acts as an acyl-protein thioesterase that hydrolyzes fatty acids from acylated residues in proteins. Regulates the mitochondrial S-depalmitoylation of the nucleophilic active site residue of peroxiredoxin-5/PRDX5, a key antioxidant protein, therefore modulating mitochondrial antioxidant ability. Also catalyzes the deglucuronidation of mycophenolic acid acyl-glucuronide, an active metabolite of the immunosuppressant drug mycophenolate.</text>
</comment>
<evidence type="ECO:0000256" key="8">
    <source>
        <dbReference type="ARBA" id="ARBA00042704"/>
    </source>
</evidence>
<comment type="catalytic activity">
    <reaction evidence="10">
        <text>S-hexadecanoyl-L-cysteinyl-[protein] + H2O = L-cysteinyl-[protein] + hexadecanoate + H(+)</text>
        <dbReference type="Rhea" id="RHEA:19233"/>
        <dbReference type="Rhea" id="RHEA-COMP:10131"/>
        <dbReference type="Rhea" id="RHEA-COMP:11032"/>
        <dbReference type="ChEBI" id="CHEBI:7896"/>
        <dbReference type="ChEBI" id="CHEBI:15377"/>
        <dbReference type="ChEBI" id="CHEBI:15378"/>
        <dbReference type="ChEBI" id="CHEBI:29950"/>
        <dbReference type="ChEBI" id="CHEBI:74151"/>
        <dbReference type="EC" id="3.1.2.22"/>
    </reaction>
    <physiologicalReaction direction="left-to-right" evidence="10">
        <dbReference type="Rhea" id="RHEA:19234"/>
    </physiologicalReaction>
</comment>
<organism evidence="13 14">
    <name type="scientific">Qipengyuania soli</name>
    <dbReference type="NCBI Taxonomy" id="2782568"/>
    <lineage>
        <taxon>Bacteria</taxon>
        <taxon>Pseudomonadati</taxon>
        <taxon>Pseudomonadota</taxon>
        <taxon>Alphaproteobacteria</taxon>
        <taxon>Sphingomonadales</taxon>
        <taxon>Erythrobacteraceae</taxon>
        <taxon>Qipengyuania</taxon>
    </lineage>
</organism>